<keyword evidence="1" id="KW-0812">Transmembrane</keyword>
<dbReference type="EMBL" id="JBHULC010000027">
    <property type="protein sequence ID" value="MFD2522980.1"/>
    <property type="molecule type" value="Genomic_DNA"/>
</dbReference>
<name>A0ABW5JEI9_9BACT</name>
<accession>A0ABW5JEI9</accession>
<sequence>MPAIVTPYAWFCAIGSGLRILPLLILTNRLFQRQAQGRKLTHKNQ</sequence>
<feature type="transmembrane region" description="Helical" evidence="1">
    <location>
        <begin position="6"/>
        <end position="26"/>
    </location>
</feature>
<reference evidence="3" key="1">
    <citation type="journal article" date="2019" name="Int. J. Syst. Evol. Microbiol.">
        <title>The Global Catalogue of Microorganisms (GCM) 10K type strain sequencing project: providing services to taxonomists for standard genome sequencing and annotation.</title>
        <authorList>
            <consortium name="The Broad Institute Genomics Platform"/>
            <consortium name="The Broad Institute Genome Sequencing Center for Infectious Disease"/>
            <person name="Wu L."/>
            <person name="Ma J."/>
        </authorList>
    </citation>
    <scope>NUCLEOTIDE SEQUENCE [LARGE SCALE GENOMIC DNA]</scope>
    <source>
        <strain evidence="3">KCTC 52344</strain>
    </source>
</reference>
<evidence type="ECO:0000256" key="1">
    <source>
        <dbReference type="SAM" id="Phobius"/>
    </source>
</evidence>
<protein>
    <submittedName>
        <fullName evidence="2">Uncharacterized protein</fullName>
    </submittedName>
</protein>
<organism evidence="2 3">
    <name type="scientific">Emticicia soli</name>
    <dbReference type="NCBI Taxonomy" id="2027878"/>
    <lineage>
        <taxon>Bacteria</taxon>
        <taxon>Pseudomonadati</taxon>
        <taxon>Bacteroidota</taxon>
        <taxon>Cytophagia</taxon>
        <taxon>Cytophagales</taxon>
        <taxon>Leadbetterellaceae</taxon>
        <taxon>Emticicia</taxon>
    </lineage>
</organism>
<keyword evidence="1" id="KW-1133">Transmembrane helix</keyword>
<gene>
    <name evidence="2" type="ORF">ACFSR2_18940</name>
</gene>
<evidence type="ECO:0000313" key="3">
    <source>
        <dbReference type="Proteomes" id="UP001597510"/>
    </source>
</evidence>
<keyword evidence="3" id="KW-1185">Reference proteome</keyword>
<keyword evidence="1" id="KW-0472">Membrane</keyword>
<evidence type="ECO:0000313" key="2">
    <source>
        <dbReference type="EMBL" id="MFD2522980.1"/>
    </source>
</evidence>
<proteinExistence type="predicted"/>
<comment type="caution">
    <text evidence="2">The sequence shown here is derived from an EMBL/GenBank/DDBJ whole genome shotgun (WGS) entry which is preliminary data.</text>
</comment>
<dbReference type="Proteomes" id="UP001597510">
    <property type="component" value="Unassembled WGS sequence"/>
</dbReference>